<feature type="non-terminal residue" evidence="1">
    <location>
        <position position="89"/>
    </location>
</feature>
<reference evidence="1 2" key="1">
    <citation type="journal article" date="2018" name="Front. Plant Sci.">
        <title>Red Clover (Trifolium pratense) and Zigzag Clover (T. medium) - A Picture of Genomic Similarities and Differences.</title>
        <authorList>
            <person name="Dluhosova J."/>
            <person name="Istvanek J."/>
            <person name="Nedelnik J."/>
            <person name="Repkova J."/>
        </authorList>
    </citation>
    <scope>NUCLEOTIDE SEQUENCE [LARGE SCALE GENOMIC DNA]</scope>
    <source>
        <strain evidence="2">cv. 10/8</strain>
        <tissue evidence="1">Leaf</tissue>
    </source>
</reference>
<keyword evidence="2" id="KW-1185">Reference proteome</keyword>
<dbReference type="AlphaFoldDB" id="A0A392SLZ9"/>
<proteinExistence type="predicted"/>
<evidence type="ECO:0000313" key="1">
    <source>
        <dbReference type="EMBL" id="MCI49437.1"/>
    </source>
</evidence>
<accession>A0A392SLZ9</accession>
<name>A0A392SLZ9_9FABA</name>
<dbReference type="EMBL" id="LXQA010401117">
    <property type="protein sequence ID" value="MCI49437.1"/>
    <property type="molecule type" value="Genomic_DNA"/>
</dbReference>
<evidence type="ECO:0008006" key="3">
    <source>
        <dbReference type="Google" id="ProtNLM"/>
    </source>
</evidence>
<organism evidence="1 2">
    <name type="scientific">Trifolium medium</name>
    <dbReference type="NCBI Taxonomy" id="97028"/>
    <lineage>
        <taxon>Eukaryota</taxon>
        <taxon>Viridiplantae</taxon>
        <taxon>Streptophyta</taxon>
        <taxon>Embryophyta</taxon>
        <taxon>Tracheophyta</taxon>
        <taxon>Spermatophyta</taxon>
        <taxon>Magnoliopsida</taxon>
        <taxon>eudicotyledons</taxon>
        <taxon>Gunneridae</taxon>
        <taxon>Pentapetalae</taxon>
        <taxon>rosids</taxon>
        <taxon>fabids</taxon>
        <taxon>Fabales</taxon>
        <taxon>Fabaceae</taxon>
        <taxon>Papilionoideae</taxon>
        <taxon>50 kb inversion clade</taxon>
        <taxon>NPAAA clade</taxon>
        <taxon>Hologalegina</taxon>
        <taxon>IRL clade</taxon>
        <taxon>Trifolieae</taxon>
        <taxon>Trifolium</taxon>
    </lineage>
</organism>
<protein>
    <recommendedName>
        <fullName evidence="3">RNase H type-1 domain-containing protein</fullName>
    </recommendedName>
</protein>
<sequence length="89" mass="9895">MWEEWQAINSNSRQQPADMLNRFSPKWAAPSQGQLKCNVDPSFRDVVTGLGCCLWDSNGSFVQAFTSWRGGSMTVLERKTEALLKAVGA</sequence>
<comment type="caution">
    <text evidence="1">The sequence shown here is derived from an EMBL/GenBank/DDBJ whole genome shotgun (WGS) entry which is preliminary data.</text>
</comment>
<dbReference type="Proteomes" id="UP000265520">
    <property type="component" value="Unassembled WGS sequence"/>
</dbReference>
<evidence type="ECO:0000313" key="2">
    <source>
        <dbReference type="Proteomes" id="UP000265520"/>
    </source>
</evidence>